<dbReference type="InterPro" id="IPR036775">
    <property type="entry name" value="DNA_pol_Y-fam_lit_finger_sf"/>
</dbReference>
<name>A0A2S5RCT7_9MOLU</name>
<comment type="caution">
    <text evidence="3">The sequence shown here is derived from an EMBL/GenBank/DDBJ whole genome shotgun (WGS) entry which is preliminary data.</text>
</comment>
<dbReference type="InterPro" id="IPR017961">
    <property type="entry name" value="DNA_pol_Y-fam_little_finger"/>
</dbReference>
<dbReference type="GO" id="GO:0003684">
    <property type="term" value="F:damaged DNA binding"/>
    <property type="evidence" value="ECO:0007669"/>
    <property type="project" value="InterPro"/>
</dbReference>
<reference evidence="3 4" key="1">
    <citation type="submission" date="2017-11" db="EMBL/GenBank/DDBJ databases">
        <title>Genome sequence of Entomoplasma lucivorax PIPN-2 (ATCC 49196).</title>
        <authorList>
            <person name="Lo W.-S."/>
            <person name="Gasparich G.E."/>
            <person name="Kuo C.-H."/>
        </authorList>
    </citation>
    <scope>NUCLEOTIDE SEQUENCE [LARGE SCALE GENOMIC DNA]</scope>
    <source>
        <strain evidence="3 4">PIPN-2</strain>
    </source>
</reference>
<evidence type="ECO:0000259" key="2">
    <source>
        <dbReference type="PROSITE" id="PS50173"/>
    </source>
</evidence>
<dbReference type="Gene3D" id="3.40.1170.60">
    <property type="match status" value="1"/>
</dbReference>
<dbReference type="InterPro" id="IPR043128">
    <property type="entry name" value="Rev_trsase/Diguanyl_cyclase"/>
</dbReference>
<evidence type="ECO:0000256" key="1">
    <source>
        <dbReference type="ARBA" id="ARBA00010945"/>
    </source>
</evidence>
<dbReference type="Proteomes" id="UP000237865">
    <property type="component" value="Unassembled WGS sequence"/>
</dbReference>
<proteinExistence type="inferred from homology"/>
<dbReference type="Pfam" id="PF11799">
    <property type="entry name" value="IMS_C"/>
    <property type="match status" value="1"/>
</dbReference>
<protein>
    <submittedName>
        <fullName evidence="3">DNA polymerase IV</fullName>
    </submittedName>
</protein>
<dbReference type="Pfam" id="PF00817">
    <property type="entry name" value="IMS"/>
    <property type="match status" value="1"/>
</dbReference>
<organism evidence="3 4">
    <name type="scientific">Williamsoniiplasma lucivorax</name>
    <dbReference type="NCBI Taxonomy" id="209274"/>
    <lineage>
        <taxon>Bacteria</taxon>
        <taxon>Bacillati</taxon>
        <taxon>Mycoplasmatota</taxon>
        <taxon>Mollicutes</taxon>
        <taxon>Entomoplasmatales</taxon>
        <taxon>Williamsoniiplasma</taxon>
    </lineage>
</organism>
<dbReference type="InterPro" id="IPR001126">
    <property type="entry name" value="UmuC"/>
</dbReference>
<dbReference type="PANTHER" id="PTHR11076:SF33">
    <property type="entry name" value="DNA POLYMERASE KAPPA"/>
    <property type="match status" value="1"/>
</dbReference>
<dbReference type="EMBL" id="PHNE01000004">
    <property type="protein sequence ID" value="PPE05149.1"/>
    <property type="molecule type" value="Genomic_DNA"/>
</dbReference>
<evidence type="ECO:0000313" key="3">
    <source>
        <dbReference type="EMBL" id="PPE05149.1"/>
    </source>
</evidence>
<dbReference type="GO" id="GO:0003887">
    <property type="term" value="F:DNA-directed DNA polymerase activity"/>
    <property type="evidence" value="ECO:0007669"/>
    <property type="project" value="InterPro"/>
</dbReference>
<gene>
    <name evidence="3" type="primary">dinB</name>
    <name evidence="3" type="ORF">ELUCI_v1c06850</name>
</gene>
<dbReference type="RefSeq" id="WP_028126705.1">
    <property type="nucleotide sequence ID" value="NZ_PHNE01000004.1"/>
</dbReference>
<dbReference type="Pfam" id="PF11798">
    <property type="entry name" value="IMS_HHH"/>
    <property type="match status" value="1"/>
</dbReference>
<feature type="domain" description="UmuC" evidence="2">
    <location>
        <begin position="8"/>
        <end position="189"/>
    </location>
</feature>
<dbReference type="PANTHER" id="PTHR11076">
    <property type="entry name" value="DNA REPAIR POLYMERASE UMUC / TRANSFERASE FAMILY MEMBER"/>
    <property type="match status" value="1"/>
</dbReference>
<comment type="similarity">
    <text evidence="1">Belongs to the DNA polymerase type-Y family.</text>
</comment>
<sequence length="414" mass="47430">MSKKEKVIFLIDMDAFFASVAVLKNPAFAHKPLVIANNHNKAIISAASYEARAYGIKAAMPLNMAKQLYKNLIVTQLDYQFIETISQRIWELVKTKFTNLVEVVSIDEAYVDVTQIWKKYGSVKKLALQIQQTIKRELDLSCSIGVSYNKFLAKMASDLDKPYGVTIMRAEDIPTKLWNLPIGQMHGVGVATEEILTNYFQVTKIGDLIHINPLEIEKQLGKYGLVLSNHATGFGADEIDLKRNLSKSISNERTLYQPTSDIEEIEATIRQLTHAITIKLNEENLQAKTMGVILKYRWENDQKVAFDKRIHLKHKRKQTTLSYLTDNYETICTHILECFDNLYQNGKSVALIGVFVSNLHPSYHYKQLDLEDLQNEFIAPHHPEVDQVIQEINFKLKKKKMFYASNLKKSKTND</sequence>
<dbReference type="SUPFAM" id="SSF56672">
    <property type="entry name" value="DNA/RNA polymerases"/>
    <property type="match status" value="1"/>
</dbReference>
<dbReference type="GO" id="GO:0005829">
    <property type="term" value="C:cytosol"/>
    <property type="evidence" value="ECO:0007669"/>
    <property type="project" value="TreeGrafter"/>
</dbReference>
<accession>A0A2S5RCT7</accession>
<dbReference type="CDD" id="cd03586">
    <property type="entry name" value="PolY_Pol_IV_kappa"/>
    <property type="match status" value="1"/>
</dbReference>
<evidence type="ECO:0000313" key="4">
    <source>
        <dbReference type="Proteomes" id="UP000237865"/>
    </source>
</evidence>
<dbReference type="GO" id="GO:0009432">
    <property type="term" value="P:SOS response"/>
    <property type="evidence" value="ECO:0007669"/>
    <property type="project" value="TreeGrafter"/>
</dbReference>
<dbReference type="Gene3D" id="3.30.70.270">
    <property type="match status" value="1"/>
</dbReference>
<dbReference type="AlphaFoldDB" id="A0A2S5RCT7"/>
<dbReference type="InterPro" id="IPR024728">
    <property type="entry name" value="PolY_HhH_motif"/>
</dbReference>
<dbReference type="Gene3D" id="1.10.150.20">
    <property type="entry name" value="5' to 3' exonuclease, C-terminal subdomain"/>
    <property type="match status" value="1"/>
</dbReference>
<dbReference type="InterPro" id="IPR050116">
    <property type="entry name" value="DNA_polymerase-Y"/>
</dbReference>
<dbReference type="SUPFAM" id="SSF100879">
    <property type="entry name" value="Lesion bypass DNA polymerase (Y-family), little finger domain"/>
    <property type="match status" value="1"/>
</dbReference>
<dbReference type="GO" id="GO:0006281">
    <property type="term" value="P:DNA repair"/>
    <property type="evidence" value="ECO:0007669"/>
    <property type="project" value="InterPro"/>
</dbReference>
<dbReference type="GO" id="GO:0042276">
    <property type="term" value="P:error-prone translesion synthesis"/>
    <property type="evidence" value="ECO:0007669"/>
    <property type="project" value="TreeGrafter"/>
</dbReference>
<dbReference type="STRING" id="1399797.GCA_000518285_01162"/>
<dbReference type="PROSITE" id="PS50173">
    <property type="entry name" value="UMUC"/>
    <property type="match status" value="1"/>
</dbReference>
<keyword evidence="4" id="KW-1185">Reference proteome</keyword>
<dbReference type="InterPro" id="IPR022880">
    <property type="entry name" value="DNApol_IV"/>
</dbReference>
<dbReference type="Gene3D" id="3.30.1490.100">
    <property type="entry name" value="DNA polymerase, Y-family, little finger domain"/>
    <property type="match status" value="1"/>
</dbReference>
<dbReference type="InterPro" id="IPR043502">
    <property type="entry name" value="DNA/RNA_pol_sf"/>
</dbReference>